<accession>A0A8S5RA21</accession>
<organism evidence="1">
    <name type="scientific">virus sp. ctQcs9</name>
    <dbReference type="NCBI Taxonomy" id="2825816"/>
    <lineage>
        <taxon>Viruses</taxon>
    </lineage>
</organism>
<dbReference type="EMBL" id="BK059082">
    <property type="protein sequence ID" value="DAE28216.1"/>
    <property type="molecule type" value="Genomic_DNA"/>
</dbReference>
<reference evidence="1" key="1">
    <citation type="journal article" date="2021" name="Proc. Natl. Acad. Sci. U.S.A.">
        <title>A Catalog of Tens of Thousands of Viruses from Human Metagenomes Reveals Hidden Associations with Chronic Diseases.</title>
        <authorList>
            <person name="Tisza M.J."/>
            <person name="Buck C.B."/>
        </authorList>
    </citation>
    <scope>NUCLEOTIDE SEQUENCE</scope>
    <source>
        <strain evidence="1">CtQcs9</strain>
    </source>
</reference>
<sequence>MKKTLRELLAQGINIVYIKSYGYNELSQFGSIWQPFGNVANYIPFEVDSNGHFTKNKTLFFDEIEPTLEDVFILDDNKWKSVTAYDLASRD</sequence>
<evidence type="ECO:0000313" key="1">
    <source>
        <dbReference type="EMBL" id="DAE28216.1"/>
    </source>
</evidence>
<protein>
    <submittedName>
        <fullName evidence="1">Uncharacterized protein</fullName>
    </submittedName>
</protein>
<name>A0A8S5RA21_9VIRU</name>
<proteinExistence type="predicted"/>